<keyword evidence="6" id="KW-1185">Reference proteome</keyword>
<reference evidence="3" key="1">
    <citation type="submission" date="2021-02" db="EMBL/GenBank/DDBJ databases">
        <authorList>
            <person name="Nowell W R."/>
        </authorList>
    </citation>
    <scope>NUCLEOTIDE SEQUENCE</scope>
</reference>
<keyword evidence="1" id="KW-0812">Transmembrane</keyword>
<comment type="caution">
    <text evidence="3">The sequence shown here is derived from an EMBL/GenBank/DDBJ whole genome shotgun (WGS) entry which is preliminary data.</text>
</comment>
<evidence type="ECO:0000313" key="5">
    <source>
        <dbReference type="EMBL" id="CAF4327615.1"/>
    </source>
</evidence>
<sequence>FTGKKTWYGLVTFLSNNIFFEDDSLGGGSTLKELGLQVATGTHSGHYSCPNATTIAAVAIGYVYKNAKESVLKSGALAIHNFYLYLTKDGQSCTGKFIFAIYPPGSNPLSNNIKPLLKSGVATLTCDRLKPKGLTMPYQYISIYTCIYIDILIPFTIYIVYTI</sequence>
<protein>
    <submittedName>
        <fullName evidence="3">Uncharacterized protein</fullName>
    </submittedName>
</protein>
<evidence type="ECO:0000313" key="4">
    <source>
        <dbReference type="EMBL" id="CAF4108160.1"/>
    </source>
</evidence>
<gene>
    <name evidence="3" type="ORF">GPM918_LOCUS34894</name>
    <name evidence="2" type="ORF">OVA965_LOCUS28570</name>
    <name evidence="5" type="ORF">SRO942_LOCUS35608</name>
    <name evidence="4" type="ORF">TMI583_LOCUS29321</name>
</gene>
<evidence type="ECO:0000313" key="6">
    <source>
        <dbReference type="Proteomes" id="UP000663829"/>
    </source>
</evidence>
<evidence type="ECO:0000313" key="2">
    <source>
        <dbReference type="EMBL" id="CAF1301823.1"/>
    </source>
</evidence>
<dbReference type="OrthoDB" id="9970463at2759"/>
<dbReference type="AlphaFoldDB" id="A0A815Q098"/>
<dbReference type="Proteomes" id="UP000677228">
    <property type="component" value="Unassembled WGS sequence"/>
</dbReference>
<dbReference type="EMBL" id="CAJOBA010041158">
    <property type="protein sequence ID" value="CAF4108160.1"/>
    <property type="molecule type" value="Genomic_DNA"/>
</dbReference>
<dbReference type="Proteomes" id="UP000663829">
    <property type="component" value="Unassembled WGS sequence"/>
</dbReference>
<dbReference type="EMBL" id="CAJOBC010085168">
    <property type="protein sequence ID" value="CAF4327615.1"/>
    <property type="molecule type" value="Genomic_DNA"/>
</dbReference>
<dbReference type="Proteomes" id="UP000681722">
    <property type="component" value="Unassembled WGS sequence"/>
</dbReference>
<keyword evidence="1" id="KW-0472">Membrane</keyword>
<keyword evidence="1" id="KW-1133">Transmembrane helix</keyword>
<dbReference type="Proteomes" id="UP000682733">
    <property type="component" value="Unassembled WGS sequence"/>
</dbReference>
<evidence type="ECO:0000313" key="3">
    <source>
        <dbReference type="EMBL" id="CAF1455705.1"/>
    </source>
</evidence>
<accession>A0A815Q098</accession>
<feature type="non-terminal residue" evidence="3">
    <location>
        <position position="1"/>
    </location>
</feature>
<feature type="transmembrane region" description="Helical" evidence="1">
    <location>
        <begin position="138"/>
        <end position="161"/>
    </location>
</feature>
<name>A0A815Q098_9BILA</name>
<dbReference type="EMBL" id="CAJNOK010019582">
    <property type="protein sequence ID" value="CAF1301823.1"/>
    <property type="molecule type" value="Genomic_DNA"/>
</dbReference>
<dbReference type="EMBL" id="CAJNOQ010019714">
    <property type="protein sequence ID" value="CAF1455705.1"/>
    <property type="molecule type" value="Genomic_DNA"/>
</dbReference>
<evidence type="ECO:0000256" key="1">
    <source>
        <dbReference type="SAM" id="Phobius"/>
    </source>
</evidence>
<proteinExistence type="predicted"/>
<organism evidence="3 6">
    <name type="scientific">Didymodactylos carnosus</name>
    <dbReference type="NCBI Taxonomy" id="1234261"/>
    <lineage>
        <taxon>Eukaryota</taxon>
        <taxon>Metazoa</taxon>
        <taxon>Spiralia</taxon>
        <taxon>Gnathifera</taxon>
        <taxon>Rotifera</taxon>
        <taxon>Eurotatoria</taxon>
        <taxon>Bdelloidea</taxon>
        <taxon>Philodinida</taxon>
        <taxon>Philodinidae</taxon>
        <taxon>Didymodactylos</taxon>
    </lineage>
</organism>